<dbReference type="PANTHER" id="PTHR33116:SF78">
    <property type="entry name" value="OS12G0587133 PROTEIN"/>
    <property type="match status" value="1"/>
</dbReference>
<reference evidence="1 2" key="1">
    <citation type="submission" date="2024-01" db="EMBL/GenBank/DDBJ databases">
        <title>The complete chloroplast genome sequence of Lithospermum erythrorhizon: insights into the phylogenetic relationship among Boraginaceae species and the maternal lineages of purple gromwells.</title>
        <authorList>
            <person name="Okada T."/>
            <person name="Watanabe K."/>
        </authorList>
    </citation>
    <scope>NUCLEOTIDE SEQUENCE [LARGE SCALE GENOMIC DNA]</scope>
</reference>
<organism evidence="1 2">
    <name type="scientific">Lithospermum erythrorhizon</name>
    <name type="common">Purple gromwell</name>
    <name type="synonym">Lithospermum officinale var. erythrorhizon</name>
    <dbReference type="NCBI Taxonomy" id="34254"/>
    <lineage>
        <taxon>Eukaryota</taxon>
        <taxon>Viridiplantae</taxon>
        <taxon>Streptophyta</taxon>
        <taxon>Embryophyta</taxon>
        <taxon>Tracheophyta</taxon>
        <taxon>Spermatophyta</taxon>
        <taxon>Magnoliopsida</taxon>
        <taxon>eudicotyledons</taxon>
        <taxon>Gunneridae</taxon>
        <taxon>Pentapetalae</taxon>
        <taxon>asterids</taxon>
        <taxon>lamiids</taxon>
        <taxon>Boraginales</taxon>
        <taxon>Boraginaceae</taxon>
        <taxon>Boraginoideae</taxon>
        <taxon>Lithospermeae</taxon>
        <taxon>Lithospermum</taxon>
    </lineage>
</organism>
<dbReference type="AlphaFoldDB" id="A0AAV3RVA4"/>
<keyword evidence="1" id="KW-0695">RNA-directed DNA polymerase</keyword>
<dbReference type="PANTHER" id="PTHR33116">
    <property type="entry name" value="REVERSE TRANSCRIPTASE ZINC-BINDING DOMAIN-CONTAINING PROTEIN-RELATED-RELATED"/>
    <property type="match status" value="1"/>
</dbReference>
<proteinExistence type="predicted"/>
<evidence type="ECO:0000313" key="2">
    <source>
        <dbReference type="Proteomes" id="UP001454036"/>
    </source>
</evidence>
<accession>A0AAV3RVA4</accession>
<keyword evidence="1" id="KW-0808">Transferase</keyword>
<keyword evidence="2" id="KW-1185">Reference proteome</keyword>
<keyword evidence="1" id="KW-0548">Nucleotidyltransferase</keyword>
<name>A0AAV3RVA4_LITER</name>
<evidence type="ECO:0000313" key="1">
    <source>
        <dbReference type="EMBL" id="GAA0185197.1"/>
    </source>
</evidence>
<dbReference type="EMBL" id="BAABME010012512">
    <property type="protein sequence ID" value="GAA0185197.1"/>
    <property type="molecule type" value="Genomic_DNA"/>
</dbReference>
<gene>
    <name evidence="1" type="ORF">LIER_32485</name>
</gene>
<comment type="caution">
    <text evidence="1">The sequence shown here is derived from an EMBL/GenBank/DDBJ whole genome shotgun (WGS) entry which is preliminary data.</text>
</comment>
<dbReference type="GO" id="GO:0003964">
    <property type="term" value="F:RNA-directed DNA polymerase activity"/>
    <property type="evidence" value="ECO:0007669"/>
    <property type="project" value="UniProtKB-KW"/>
</dbReference>
<dbReference type="Proteomes" id="UP001454036">
    <property type="component" value="Unassembled WGS sequence"/>
</dbReference>
<protein>
    <submittedName>
        <fullName evidence="1">Reverse transcriptase</fullName>
    </submittedName>
</protein>
<sequence length="187" mass="21981">MGMKEGELPMKYLGVPLSSRKLFKEDYSLLINKICRKIDSWQAMHLSMGGRAQLIRTSIFGVQNFWCSIFPLPKYVIAEVEKRIRTFMWKGTSEFPYHAKVAWDTLCLPFGEGGLGFKDMLKSVSLWQHKKKDKDPWYWKKLLPVRHLICDRYFIVVGNGRLISFWFDNWGSFASVWTLLVLFRCLV</sequence>